<dbReference type="Gene3D" id="3.40.50.1860">
    <property type="match status" value="2"/>
</dbReference>
<dbReference type="InterPro" id="IPR004380">
    <property type="entry name" value="Asp_race"/>
</dbReference>
<dbReference type="EC" id="5.1.1.-" evidence="3"/>
<keyword evidence="2 3" id="KW-0413">Isomerase</keyword>
<dbReference type="InterPro" id="IPR001920">
    <property type="entry name" value="Asp/Glu_race"/>
</dbReference>
<dbReference type="Proteomes" id="UP000287296">
    <property type="component" value="Unassembled WGS sequence"/>
</dbReference>
<dbReference type="NCBIfam" id="TIGR00035">
    <property type="entry name" value="asp_race"/>
    <property type="match status" value="1"/>
</dbReference>
<organism evidence="3 4">
    <name type="scientific">Siminovitchia terrae</name>
    <name type="common">Bacillus terrae</name>
    <dbReference type="NCBI Taxonomy" id="1914933"/>
    <lineage>
        <taxon>Bacteria</taxon>
        <taxon>Bacillati</taxon>
        <taxon>Bacillota</taxon>
        <taxon>Bacilli</taxon>
        <taxon>Bacillales</taxon>
        <taxon>Bacillaceae</taxon>
        <taxon>Siminovitchia</taxon>
    </lineage>
</organism>
<sequence length="234" mass="26730">MKKTIGIIGGISPASTIKYYEKIIDLYYKRNKDYYYPEIKIHSLDFQYFTDLENENRKKEYIEYISESINSLEKSGVDVMIMAANSPHSVFDIVSSKASVPMISIAEETVRNAVKHNMKKVLLTGIKYTMKSTFYAELFEKNGIQLLVPSAQEQDEINSIIFDELVLNIITDKSRNRMLEIINNYTIDGVILGCTELPLLIEQEFCPVYVLDTMTLHVEAVLNHIQNNDSCSGS</sequence>
<gene>
    <name evidence="3" type="ORF">D5F11_013820</name>
</gene>
<dbReference type="InterPro" id="IPR033134">
    <property type="entry name" value="Asp/Glu_racemase_AS_2"/>
</dbReference>
<dbReference type="PANTHER" id="PTHR21198:SF7">
    <property type="entry name" value="ASPARTATE-GLUTAMATE RACEMASE FAMILY"/>
    <property type="match status" value="1"/>
</dbReference>
<accession>A0A429X7A3</accession>
<evidence type="ECO:0000256" key="1">
    <source>
        <dbReference type="ARBA" id="ARBA00007847"/>
    </source>
</evidence>
<dbReference type="AlphaFoldDB" id="A0A429X7A3"/>
<dbReference type="EMBL" id="QYTW02000013">
    <property type="protein sequence ID" value="RST59200.1"/>
    <property type="molecule type" value="Genomic_DNA"/>
</dbReference>
<dbReference type="GO" id="GO:0047661">
    <property type="term" value="F:amino-acid racemase activity"/>
    <property type="evidence" value="ECO:0007669"/>
    <property type="project" value="InterPro"/>
</dbReference>
<evidence type="ECO:0000313" key="3">
    <source>
        <dbReference type="EMBL" id="RST59200.1"/>
    </source>
</evidence>
<dbReference type="PANTHER" id="PTHR21198">
    <property type="entry name" value="GLUTAMATE RACEMASE"/>
    <property type="match status" value="1"/>
</dbReference>
<comment type="similarity">
    <text evidence="1">Belongs to the aspartate/glutamate racemases family.</text>
</comment>
<protein>
    <submittedName>
        <fullName evidence="3">Amino acid racemase</fullName>
        <ecNumber evidence="3">5.1.1.-</ecNumber>
    </submittedName>
</protein>
<reference evidence="3 4" key="1">
    <citation type="submission" date="2018-12" db="EMBL/GenBank/DDBJ databases">
        <authorList>
            <person name="Sun L."/>
            <person name="Chen Z."/>
        </authorList>
    </citation>
    <scope>NUCLEOTIDE SEQUENCE [LARGE SCALE GENOMIC DNA]</scope>
    <source>
        <strain evidence="3 4">LMG 29736</strain>
    </source>
</reference>
<evidence type="ECO:0000313" key="4">
    <source>
        <dbReference type="Proteomes" id="UP000287296"/>
    </source>
</evidence>
<dbReference type="OrthoDB" id="9803739at2"/>
<dbReference type="PROSITE" id="PS00924">
    <property type="entry name" value="ASP_GLU_RACEMASE_2"/>
    <property type="match status" value="1"/>
</dbReference>
<name>A0A429X7A3_SIMTE</name>
<proteinExistence type="inferred from homology"/>
<dbReference type="RefSeq" id="WP_120116761.1">
    <property type="nucleotide sequence ID" value="NZ_BORI01000003.1"/>
</dbReference>
<dbReference type="Pfam" id="PF01177">
    <property type="entry name" value="Asp_Glu_race"/>
    <property type="match status" value="1"/>
</dbReference>
<dbReference type="SUPFAM" id="SSF53681">
    <property type="entry name" value="Aspartate/glutamate racemase"/>
    <property type="match status" value="2"/>
</dbReference>
<comment type="caution">
    <text evidence="3">The sequence shown here is derived from an EMBL/GenBank/DDBJ whole genome shotgun (WGS) entry which is preliminary data.</text>
</comment>
<evidence type="ECO:0000256" key="2">
    <source>
        <dbReference type="ARBA" id="ARBA00023235"/>
    </source>
</evidence>
<dbReference type="InterPro" id="IPR015942">
    <property type="entry name" value="Asp/Glu/hydantoin_racemase"/>
</dbReference>